<proteinExistence type="predicted"/>
<dbReference type="PANTHER" id="PTHR38488">
    <property type="entry name" value="OXIDOREDUCTASE 9.5 KDA SUBUNIT, PUTATIVE (AFU_ORTHOLOGUE AFUA_5G08980)-RELATED"/>
    <property type="match status" value="1"/>
</dbReference>
<keyword evidence="1" id="KW-0812">Transmembrane</keyword>
<feature type="transmembrane region" description="Helical" evidence="1">
    <location>
        <begin position="32"/>
        <end position="51"/>
    </location>
</feature>
<dbReference type="STRING" id="498019.A0A2H0ZMZ9"/>
<dbReference type="VEuPathDB" id="FungiDB:CJI96_0002130"/>
<dbReference type="EMBL" id="PEKT02000007">
    <property type="protein sequence ID" value="PIS51986.1"/>
    <property type="molecule type" value="Genomic_DNA"/>
</dbReference>
<dbReference type="AlphaFoldDB" id="A0A2H0ZMZ9"/>
<dbReference type="PANTHER" id="PTHR38488:SF1">
    <property type="entry name" value="OXIDOREDUCTASE 9.5 KDA SUBUNIT, PUTATIVE (AFU_ORTHOLOGUE AFUA_5G08980)-RELATED"/>
    <property type="match status" value="1"/>
</dbReference>
<dbReference type="CDD" id="cd22903">
    <property type="entry name" value="NI9M"/>
    <property type="match status" value="1"/>
</dbReference>
<dbReference type="InterPro" id="IPR039961">
    <property type="entry name" value="Nuo9.5"/>
</dbReference>
<evidence type="ECO:0000313" key="3">
    <source>
        <dbReference type="EMBL" id="PIS51986.1"/>
    </source>
</evidence>
<dbReference type="OrthoDB" id="2093409at2759"/>
<dbReference type="Proteomes" id="UP000230249">
    <property type="component" value="Unassembled WGS sequence"/>
</dbReference>
<keyword evidence="1" id="KW-0472">Membrane</keyword>
<dbReference type="VEuPathDB" id="FungiDB:B9J08_003597"/>
<comment type="caution">
    <text evidence="3">The sequence shown here is derived from an EMBL/GenBank/DDBJ whole genome shotgun (WGS) entry which is preliminary data.</text>
</comment>
<organism evidence="3">
    <name type="scientific">Candidozyma auris</name>
    <name type="common">Yeast</name>
    <name type="synonym">Candida auris</name>
    <dbReference type="NCBI Taxonomy" id="498019"/>
    <lineage>
        <taxon>Eukaryota</taxon>
        <taxon>Fungi</taxon>
        <taxon>Dikarya</taxon>
        <taxon>Ascomycota</taxon>
        <taxon>Saccharomycotina</taxon>
        <taxon>Pichiomycetes</taxon>
        <taxon>Metschnikowiaceae</taxon>
        <taxon>Candidozyma</taxon>
    </lineage>
</organism>
<accession>A0A2H0ZMZ9</accession>
<reference evidence="3 4" key="1">
    <citation type="journal article" date="2017" name="Clin. Infect. Dis.">
        <title>Simultaneous emergence of multidrug-resistant Candida auris on 3 continents confirmed by whole-genome sequencing and epidemiological analyses.</title>
        <authorList>
            <person name="Lockhart S.R."/>
            <person name="Etienne K.A."/>
            <person name="Vallabhaneni S."/>
            <person name="Farooqi J."/>
            <person name="Chowdhary A."/>
            <person name="Govender N.P."/>
            <person name="Colombo A.L."/>
            <person name="Calvo B."/>
            <person name="Cuomo C.A."/>
            <person name="Desjardins C.A."/>
            <person name="Berkow E.L."/>
            <person name="Castanheira M."/>
            <person name="Magobo R.E."/>
            <person name="Jabeen K."/>
            <person name="Asghar R.J."/>
            <person name="Meis J.F."/>
            <person name="Jackson B."/>
            <person name="Chiller T."/>
            <person name="Litvintseva A.P."/>
        </authorList>
    </citation>
    <scope>NUCLEOTIDE SEQUENCE [LARGE SCALE GENOMIC DNA]</scope>
    <source>
        <strain evidence="3 4">B8441</strain>
    </source>
</reference>
<reference evidence="2" key="4">
    <citation type="submission" date="2024-03" db="EMBL/GenBank/DDBJ databases">
        <title>Improved genome assembly of Candida auris strain B8441 and annotation of B11205.</title>
        <authorList>
            <person name="Cauldron N.C."/>
            <person name="Shea T."/>
            <person name="Cuomo C.A."/>
        </authorList>
    </citation>
    <scope>NUCLEOTIDE SEQUENCE</scope>
    <source>
        <strain evidence="2">B8441</strain>
    </source>
</reference>
<protein>
    <submittedName>
        <fullName evidence="3">Uncharacterized protein</fullName>
    </submittedName>
</protein>
<gene>
    <name evidence="3" type="ORF">B9J08_003597</name>
    <name evidence="2" type="ORF">B9J08_01455</name>
</gene>
<dbReference type="VEuPathDB" id="FungiDB:CJI97_003670"/>
<reference evidence="2 4" key="3">
    <citation type="journal article" date="2018" name="Nat. Commun.">
        <title>Genomic insights into multidrug-resistance, mating and virulence in Candida auris and related emerging species.</title>
        <authorList>
            <person name="Munoz J.F."/>
            <person name="Gade L."/>
            <person name="Chow N.A."/>
            <person name="Loparev V.N."/>
            <person name="Juieng P."/>
            <person name="Berkow E.L."/>
            <person name="Farrer R.A."/>
            <person name="Litvintseva A.P."/>
            <person name="Cuomo C.A."/>
        </authorList>
    </citation>
    <scope>GENOME REANNOTATION</scope>
    <source>
        <strain evidence="2 4">B8441</strain>
    </source>
</reference>
<dbReference type="OMA" id="EKPAIFW"/>
<reference evidence="3" key="2">
    <citation type="submission" date="2017-11" db="EMBL/GenBank/DDBJ databases">
        <title>Candida auris genome assembly and annotation.</title>
        <authorList>
            <person name="Munoz J.F."/>
            <person name="Gade L.G."/>
            <person name="Chow N.A."/>
            <person name="Litvintseva A.P."/>
            <person name="Loparev V.N."/>
            <person name="Cuomo C.A."/>
        </authorList>
    </citation>
    <scope>NUCLEOTIDE SEQUENCE</scope>
    <source>
        <strain evidence="3">B8441</strain>
    </source>
</reference>
<evidence type="ECO:0000313" key="2">
    <source>
        <dbReference type="EMBL" id="KAK8443093.1"/>
    </source>
</evidence>
<evidence type="ECO:0000256" key="1">
    <source>
        <dbReference type="SAM" id="Phobius"/>
    </source>
</evidence>
<dbReference type="EMBL" id="PEKT03000001">
    <property type="protein sequence ID" value="KAK8443093.1"/>
    <property type="molecule type" value="Genomic_DNA"/>
</dbReference>
<sequence>MGVTDKVWGDYPVYYKQPIRWARYHAHTKPHFFFSVLLGVSAPVLLLLTPLRQKFLYENHEPIPHVYPLPTRPRDKSLKGYDDE</sequence>
<keyword evidence="1" id="KW-1133">Transmembrane helix</keyword>
<keyword evidence="4" id="KW-1185">Reference proteome</keyword>
<name>A0A2H0ZMZ9_CANAR</name>
<dbReference type="VEuPathDB" id="FungiDB:CJJ09_000508"/>
<dbReference type="VEuPathDB" id="FungiDB:CJJ07_005107"/>
<evidence type="ECO:0000313" key="4">
    <source>
        <dbReference type="Proteomes" id="UP000230249"/>
    </source>
</evidence>